<keyword evidence="3" id="KW-1185">Reference proteome</keyword>
<keyword evidence="1" id="KW-0732">Signal</keyword>
<organism evidence="2 3">
    <name type="scientific">Sphingomonas naphthae</name>
    <dbReference type="NCBI Taxonomy" id="1813468"/>
    <lineage>
        <taxon>Bacteria</taxon>
        <taxon>Pseudomonadati</taxon>
        <taxon>Pseudomonadota</taxon>
        <taxon>Alphaproteobacteria</taxon>
        <taxon>Sphingomonadales</taxon>
        <taxon>Sphingomonadaceae</taxon>
        <taxon>Sphingomonas</taxon>
    </lineage>
</organism>
<gene>
    <name evidence="2" type="ORF">PQ455_16515</name>
</gene>
<sequence length="278" mass="30257">MRLLMTAALMALAAPALAQTPPPGDDIVVKGRKAVESKEARQFITKAMPPIEGQYARFRNPICPQVIGMPQDYADRMTARMRAIATDARIPVDKAKCRANVVVFLVENSKTFVNTLHNTTPDLFTTLDADNLRHLLNDEAPVRTWSTTHIANEDGMGVQGGTLFVQSASIILLPTTQLIDGAIVVIDQAAAVGKTLTQLSDYAAMRAFARTRPMNAAESDSILALFDPAATALPRRLTAMDASFLRGLYHGKANRKWSDQKRIIAKSMAKDGKGEGRP</sequence>
<dbReference type="Proteomes" id="UP001220395">
    <property type="component" value="Chromosome"/>
</dbReference>
<evidence type="ECO:0008006" key="4">
    <source>
        <dbReference type="Google" id="ProtNLM"/>
    </source>
</evidence>
<evidence type="ECO:0000313" key="2">
    <source>
        <dbReference type="EMBL" id="WCT73203.1"/>
    </source>
</evidence>
<name>A0ABY7TJ01_9SPHN</name>
<dbReference type="EMBL" id="CP117411">
    <property type="protein sequence ID" value="WCT73203.1"/>
    <property type="molecule type" value="Genomic_DNA"/>
</dbReference>
<reference evidence="2 3" key="1">
    <citation type="submission" date="2023-02" db="EMBL/GenBank/DDBJ databases">
        <title>Genome sequence of Sphingomonas naphthae.</title>
        <authorList>
            <person name="Kim S."/>
            <person name="Heo J."/>
            <person name="Kwon S.-W."/>
        </authorList>
    </citation>
    <scope>NUCLEOTIDE SEQUENCE [LARGE SCALE GENOMIC DNA]</scope>
    <source>
        <strain evidence="2 3">KACC 18716</strain>
    </source>
</reference>
<evidence type="ECO:0000313" key="3">
    <source>
        <dbReference type="Proteomes" id="UP001220395"/>
    </source>
</evidence>
<evidence type="ECO:0000256" key="1">
    <source>
        <dbReference type="SAM" id="SignalP"/>
    </source>
</evidence>
<protein>
    <recommendedName>
        <fullName evidence="4">DUF2927 domain-containing protein</fullName>
    </recommendedName>
</protein>
<accession>A0ABY7TJ01</accession>
<dbReference type="RefSeq" id="WP_273687251.1">
    <property type="nucleotide sequence ID" value="NZ_CP117411.1"/>
</dbReference>
<feature type="signal peptide" evidence="1">
    <location>
        <begin position="1"/>
        <end position="18"/>
    </location>
</feature>
<feature type="chain" id="PRO_5047273608" description="DUF2927 domain-containing protein" evidence="1">
    <location>
        <begin position="19"/>
        <end position="278"/>
    </location>
</feature>
<proteinExistence type="predicted"/>